<feature type="signal peptide" evidence="1">
    <location>
        <begin position="1"/>
        <end position="23"/>
    </location>
</feature>
<keyword evidence="3" id="KW-1185">Reference proteome</keyword>
<evidence type="ECO:0000256" key="1">
    <source>
        <dbReference type="SAM" id="SignalP"/>
    </source>
</evidence>
<evidence type="ECO:0000313" key="2">
    <source>
        <dbReference type="EMBL" id="KLO16867.1"/>
    </source>
</evidence>
<dbReference type="OrthoDB" id="3249523at2759"/>
<proteinExistence type="predicted"/>
<feature type="chain" id="PRO_5005202245" evidence="1">
    <location>
        <begin position="24"/>
        <end position="221"/>
    </location>
</feature>
<dbReference type="Proteomes" id="UP000053477">
    <property type="component" value="Unassembled WGS sequence"/>
</dbReference>
<keyword evidence="1" id="KW-0732">Signal</keyword>
<organism evidence="2 3">
    <name type="scientific">Schizopora paradoxa</name>
    <dbReference type="NCBI Taxonomy" id="27342"/>
    <lineage>
        <taxon>Eukaryota</taxon>
        <taxon>Fungi</taxon>
        <taxon>Dikarya</taxon>
        <taxon>Basidiomycota</taxon>
        <taxon>Agaricomycotina</taxon>
        <taxon>Agaricomycetes</taxon>
        <taxon>Hymenochaetales</taxon>
        <taxon>Schizoporaceae</taxon>
        <taxon>Schizopora</taxon>
    </lineage>
</organism>
<dbReference type="EMBL" id="KQ085911">
    <property type="protein sequence ID" value="KLO16867.1"/>
    <property type="molecule type" value="Genomic_DNA"/>
</dbReference>
<dbReference type="AlphaFoldDB" id="A0A0H2RZ13"/>
<accession>A0A0H2RZ13</accession>
<name>A0A0H2RZ13_9AGAM</name>
<dbReference type="InParanoid" id="A0A0H2RZ13"/>
<protein>
    <submittedName>
        <fullName evidence="2">Uncharacterized protein</fullName>
    </submittedName>
</protein>
<gene>
    <name evidence="2" type="ORF">SCHPADRAFT_901185</name>
</gene>
<evidence type="ECO:0000313" key="3">
    <source>
        <dbReference type="Proteomes" id="UP000053477"/>
    </source>
</evidence>
<sequence>MKFFGSSPLASFVFLLGAGSALGATIYDRASSAAPKQVSAKDKCPTAKVVTTTTIQVGNAQVNRTTFACPDDSLRQASQNPPPSTKQLPTGSFARRNAAECRNPAPECQCGQSFVCNCQNVTATAPLSTDCATLISATQVVAQAEGPTFTVEPDNFELISFGTCALEWTNFACETLEYCWDELGNTGGVVNQLCFEQGGGTAAACNANDDLWLLQSLRVGS</sequence>
<dbReference type="STRING" id="27342.A0A0H2RZ13"/>
<reference evidence="2 3" key="1">
    <citation type="submission" date="2015-04" db="EMBL/GenBank/DDBJ databases">
        <title>Complete genome sequence of Schizopora paradoxa KUC8140, a cosmopolitan wood degrader in East Asia.</title>
        <authorList>
            <consortium name="DOE Joint Genome Institute"/>
            <person name="Min B."/>
            <person name="Park H."/>
            <person name="Jang Y."/>
            <person name="Kim J.-J."/>
            <person name="Kim K.H."/>
            <person name="Pangilinan J."/>
            <person name="Lipzen A."/>
            <person name="Riley R."/>
            <person name="Grigoriev I.V."/>
            <person name="Spatafora J.W."/>
            <person name="Choi I.-G."/>
        </authorList>
    </citation>
    <scope>NUCLEOTIDE SEQUENCE [LARGE SCALE GENOMIC DNA]</scope>
    <source>
        <strain evidence="2 3">KUC8140</strain>
    </source>
</reference>